<accession>A0A4T0P170</accession>
<evidence type="ECO:0000313" key="2">
    <source>
        <dbReference type="EMBL" id="TIB78322.1"/>
    </source>
</evidence>
<reference evidence="4 5" key="1">
    <citation type="submission" date="2019-03" db="EMBL/GenBank/DDBJ databases">
        <title>Sequencing 25 genomes of Wallemia mellicola.</title>
        <authorList>
            <person name="Gostincar C."/>
        </authorList>
    </citation>
    <scope>NUCLEOTIDE SEQUENCE [LARGE SCALE GENOMIC DNA]</scope>
    <source>
        <strain evidence="3 4">EXF-1274</strain>
        <strain evidence="2 5">EXF-6152</strain>
    </source>
</reference>
<feature type="compositionally biased region" description="Basic and acidic residues" evidence="1">
    <location>
        <begin position="50"/>
        <end position="60"/>
    </location>
</feature>
<comment type="caution">
    <text evidence="2">The sequence shown here is derived from an EMBL/GenBank/DDBJ whole genome shotgun (WGS) entry which is preliminary data.</text>
</comment>
<evidence type="ECO:0000256" key="1">
    <source>
        <dbReference type="SAM" id="MobiDB-lite"/>
    </source>
</evidence>
<feature type="compositionally biased region" description="Polar residues" evidence="1">
    <location>
        <begin position="64"/>
        <end position="82"/>
    </location>
</feature>
<evidence type="ECO:0000313" key="3">
    <source>
        <dbReference type="EMBL" id="TIC63114.1"/>
    </source>
</evidence>
<feature type="region of interest" description="Disordered" evidence="1">
    <location>
        <begin position="1"/>
        <end position="95"/>
    </location>
</feature>
<organism evidence="2 5">
    <name type="scientific">Wallemia mellicola</name>
    <dbReference type="NCBI Taxonomy" id="1708541"/>
    <lineage>
        <taxon>Eukaryota</taxon>
        <taxon>Fungi</taxon>
        <taxon>Dikarya</taxon>
        <taxon>Basidiomycota</taxon>
        <taxon>Wallemiomycotina</taxon>
        <taxon>Wallemiomycetes</taxon>
        <taxon>Wallemiales</taxon>
        <taxon>Wallemiaceae</taxon>
        <taxon>Wallemia</taxon>
    </lineage>
</organism>
<dbReference type="EMBL" id="SPRW01000039">
    <property type="protein sequence ID" value="TIC63114.1"/>
    <property type="molecule type" value="Genomic_DNA"/>
</dbReference>
<dbReference type="OMA" id="GMPTKDN"/>
<gene>
    <name evidence="3" type="ORF">E3Q02_03191</name>
    <name evidence="2" type="ORF">E3Q22_02675</name>
</gene>
<proteinExistence type="predicted"/>
<protein>
    <submittedName>
        <fullName evidence="2">Uncharacterized protein</fullName>
    </submittedName>
</protein>
<dbReference type="EMBL" id="SPRC01000027">
    <property type="protein sequence ID" value="TIB78322.1"/>
    <property type="molecule type" value="Genomic_DNA"/>
</dbReference>
<dbReference type="Proteomes" id="UP000310685">
    <property type="component" value="Unassembled WGS sequence"/>
</dbReference>
<sequence length="95" mass="10268">MPQEFKKAYQTVDPAGHGIPTEGLNDRAMGQRAAGIAGTTSSTTDQPGPLDDRTHEDKYADAQATAQVNKGGNNVEPTPQQQRDIEAMNERIFNV</sequence>
<evidence type="ECO:0000313" key="4">
    <source>
        <dbReference type="Proteomes" id="UP000309601"/>
    </source>
</evidence>
<name>A0A4T0P170_9BASI</name>
<dbReference type="Proteomes" id="UP000309601">
    <property type="component" value="Unassembled WGS sequence"/>
</dbReference>
<dbReference type="AlphaFoldDB" id="A0A4T0P170"/>
<evidence type="ECO:0000313" key="5">
    <source>
        <dbReference type="Proteomes" id="UP000310685"/>
    </source>
</evidence>